<protein>
    <submittedName>
        <fullName evidence="1">Uncharacterized protein</fullName>
    </submittedName>
</protein>
<proteinExistence type="predicted"/>
<reference evidence="1" key="1">
    <citation type="journal article" date="2020" name="J Insects Food Feed">
        <title>The yellow mealworm (Tenebrio molitor) genome: a resource for the emerging insects as food and feed industry.</title>
        <authorList>
            <person name="Eriksson T."/>
            <person name="Andere A."/>
            <person name="Kelstrup H."/>
            <person name="Emery V."/>
            <person name="Picard C."/>
        </authorList>
    </citation>
    <scope>NUCLEOTIDE SEQUENCE</scope>
    <source>
        <strain evidence="1">Stoneville</strain>
        <tissue evidence="1">Whole head</tissue>
    </source>
</reference>
<organism evidence="1 2">
    <name type="scientific">Tenebrio molitor</name>
    <name type="common">Yellow mealworm beetle</name>
    <dbReference type="NCBI Taxonomy" id="7067"/>
    <lineage>
        <taxon>Eukaryota</taxon>
        <taxon>Metazoa</taxon>
        <taxon>Ecdysozoa</taxon>
        <taxon>Arthropoda</taxon>
        <taxon>Hexapoda</taxon>
        <taxon>Insecta</taxon>
        <taxon>Pterygota</taxon>
        <taxon>Neoptera</taxon>
        <taxon>Endopterygota</taxon>
        <taxon>Coleoptera</taxon>
        <taxon>Polyphaga</taxon>
        <taxon>Cucujiformia</taxon>
        <taxon>Tenebrionidae</taxon>
        <taxon>Tenebrio</taxon>
    </lineage>
</organism>
<comment type="caution">
    <text evidence="1">The sequence shown here is derived from an EMBL/GenBank/DDBJ whole genome shotgun (WGS) entry which is preliminary data.</text>
</comment>
<dbReference type="GO" id="GO:0003676">
    <property type="term" value="F:nucleic acid binding"/>
    <property type="evidence" value="ECO:0007669"/>
    <property type="project" value="InterPro"/>
</dbReference>
<dbReference type="Proteomes" id="UP000719412">
    <property type="component" value="Unassembled WGS sequence"/>
</dbReference>
<evidence type="ECO:0000313" key="2">
    <source>
        <dbReference type="Proteomes" id="UP000719412"/>
    </source>
</evidence>
<evidence type="ECO:0000313" key="1">
    <source>
        <dbReference type="EMBL" id="KAH0816690.1"/>
    </source>
</evidence>
<dbReference type="AlphaFoldDB" id="A0A8J6HL92"/>
<keyword evidence="2" id="KW-1185">Reference proteome</keyword>
<dbReference type="InterPro" id="IPR036397">
    <property type="entry name" value="RNaseH_sf"/>
</dbReference>
<gene>
    <name evidence="1" type="ORF">GEV33_006101</name>
</gene>
<dbReference type="EMBL" id="JABDTM020021097">
    <property type="protein sequence ID" value="KAH0816690.1"/>
    <property type="molecule type" value="Genomic_DNA"/>
</dbReference>
<reference evidence="1" key="2">
    <citation type="submission" date="2021-08" db="EMBL/GenBank/DDBJ databases">
        <authorList>
            <person name="Eriksson T."/>
        </authorList>
    </citation>
    <scope>NUCLEOTIDE SEQUENCE</scope>
    <source>
        <strain evidence="1">Stoneville</strain>
        <tissue evidence="1">Whole head</tissue>
    </source>
</reference>
<accession>A0A8J6HL92</accession>
<dbReference type="Gene3D" id="3.30.420.10">
    <property type="entry name" value="Ribonuclease H-like superfamily/Ribonuclease H"/>
    <property type="match status" value="1"/>
</dbReference>
<sequence>MPKLPFYTNHKAHSVLKSSATPRANGQCERYKGTIVNALAATSAGSAEDEWDTFVKQVQSALNCTYNKSIAVSSLEALAGYKPRHVANSNILSAVQDELSRMDLAELRSKIHQRITKDQKAQKERFDKTRAATTKYVKGQLVMVSNAVSSTGTSKKLLPKFKGPLRVRTVLPNDRDKVEDPGEGRKLWSTANYCLFHTPAVPRAHLKVKGCRLNTPLLTLEYSLRESVSAQGREGRGFDSDSGQNLKLKKKAIFCLVIRKSR</sequence>
<name>A0A8J6HL92_TENMO</name>